<evidence type="ECO:0000256" key="1">
    <source>
        <dbReference type="ARBA" id="ARBA00004127"/>
    </source>
</evidence>
<evidence type="ECO:0000256" key="11">
    <source>
        <dbReference type="SAM" id="MobiDB-lite"/>
    </source>
</evidence>
<keyword evidence="5" id="KW-0769">Symport</keyword>
<dbReference type="AlphaFoldDB" id="A0A9Q0F8P6"/>
<organism evidence="14 15">
    <name type="scientific">Turnera subulata</name>
    <dbReference type="NCBI Taxonomy" id="218843"/>
    <lineage>
        <taxon>Eukaryota</taxon>
        <taxon>Viridiplantae</taxon>
        <taxon>Streptophyta</taxon>
        <taxon>Embryophyta</taxon>
        <taxon>Tracheophyta</taxon>
        <taxon>Spermatophyta</taxon>
        <taxon>Magnoliopsida</taxon>
        <taxon>eudicotyledons</taxon>
        <taxon>Gunneridae</taxon>
        <taxon>Pentapetalae</taxon>
        <taxon>rosids</taxon>
        <taxon>fabids</taxon>
        <taxon>Malpighiales</taxon>
        <taxon>Passifloraceae</taxon>
        <taxon>Turnera</taxon>
    </lineage>
</organism>
<keyword evidence="15" id="KW-1185">Reference proteome</keyword>
<evidence type="ECO:0000256" key="12">
    <source>
        <dbReference type="SAM" id="Phobius"/>
    </source>
</evidence>
<keyword evidence="7 12" id="KW-1133">Transmembrane helix</keyword>
<evidence type="ECO:0000256" key="2">
    <source>
        <dbReference type="ARBA" id="ARBA00005590"/>
    </source>
</evidence>
<comment type="subcellular location">
    <subcellularLocation>
        <location evidence="1">Endomembrane system</location>
        <topology evidence="1">Multi-pass membrane protein</topology>
    </subcellularLocation>
</comment>
<evidence type="ECO:0000313" key="15">
    <source>
        <dbReference type="Proteomes" id="UP001141552"/>
    </source>
</evidence>
<evidence type="ECO:0000256" key="8">
    <source>
        <dbReference type="ARBA" id="ARBA00023136"/>
    </source>
</evidence>
<dbReference type="EMBL" id="JAKUCV010006547">
    <property type="protein sequence ID" value="KAJ4826915.1"/>
    <property type="molecule type" value="Genomic_DNA"/>
</dbReference>
<evidence type="ECO:0000256" key="10">
    <source>
        <dbReference type="ARBA" id="ARBA00045588"/>
    </source>
</evidence>
<gene>
    <name evidence="14" type="ORF">Tsubulata_006145</name>
</gene>
<keyword evidence="9" id="KW-0927">Auxin signaling pathway</keyword>
<comment type="function">
    <text evidence="10">Carrier protein involved in proton-driven auxin influx. Mediates the formation of auxin gradient from developing leaves (site of auxin biosynthesis) to tips by contributing to the loading of auxin in vascular tissues and facilitating acropetal (base to tip) auxin transport within inner tissues of the root apex, and basipetal (tip to base) auxin transport within outer tissues of the root apex. May be involved in lateral roots and nodules formation.</text>
</comment>
<dbReference type="OrthoDB" id="40134at2759"/>
<dbReference type="GO" id="GO:0009734">
    <property type="term" value="P:auxin-activated signaling pathway"/>
    <property type="evidence" value="ECO:0007669"/>
    <property type="project" value="UniProtKB-KW"/>
</dbReference>
<dbReference type="PANTHER" id="PTHR48017">
    <property type="entry name" value="OS05G0424000 PROTEIN-RELATED"/>
    <property type="match status" value="1"/>
</dbReference>
<dbReference type="GO" id="GO:0006865">
    <property type="term" value="P:amino acid transport"/>
    <property type="evidence" value="ECO:0007669"/>
    <property type="project" value="UniProtKB-KW"/>
</dbReference>
<sequence>MGDIGLASYSSDQELPPHYNQTDNRKSPEFVQVITIARSSESMICTGEEAGSSRNKGMREDSSTNGQQNHDEMNLQDAWLPITESRNGNTATAVFHSLSSGIGIQALLLPVAFETLGWKWGIICLSIAFAWQLYTKWLLVQLHESLPGTRYSRYLQLAIAAFGPKLGKLLALFPVMYLSGGTCVMLIIRGAGTMELFFKQMICGSELACHEPTSLTGAEWFLLFTCIAILLAQRPNLNSVAIASFIGAITAVAYCTLIWVLPVMKSGRPKGVSYDGSLLKDSSMAGMCDALNAVGIIALSFRGHNLVLEIQARTLSLDSLLTIGAL</sequence>
<evidence type="ECO:0000256" key="6">
    <source>
        <dbReference type="ARBA" id="ARBA00022970"/>
    </source>
</evidence>
<feature type="transmembrane region" description="Helical" evidence="12">
    <location>
        <begin position="213"/>
        <end position="233"/>
    </location>
</feature>
<feature type="transmembrane region" description="Helical" evidence="12">
    <location>
        <begin position="171"/>
        <end position="192"/>
    </location>
</feature>
<dbReference type="Proteomes" id="UP001141552">
    <property type="component" value="Unassembled WGS sequence"/>
</dbReference>
<accession>A0A9Q0F8P6</accession>
<reference evidence="14" key="1">
    <citation type="submission" date="2022-02" db="EMBL/GenBank/DDBJ databases">
        <authorList>
            <person name="Henning P.M."/>
            <person name="McCubbin A.G."/>
            <person name="Shore J.S."/>
        </authorList>
    </citation>
    <scope>NUCLEOTIDE SEQUENCE</scope>
    <source>
        <strain evidence="14">F60SS</strain>
        <tissue evidence="14">Leaves</tissue>
    </source>
</reference>
<comment type="caution">
    <text evidence="14">The sequence shown here is derived from an EMBL/GenBank/DDBJ whole genome shotgun (WGS) entry which is preliminary data.</text>
</comment>
<feature type="transmembrane region" description="Helical" evidence="12">
    <location>
        <begin position="239"/>
        <end position="261"/>
    </location>
</feature>
<keyword evidence="8 12" id="KW-0472">Membrane</keyword>
<dbReference type="GO" id="GO:0015293">
    <property type="term" value="F:symporter activity"/>
    <property type="evidence" value="ECO:0007669"/>
    <property type="project" value="UniProtKB-KW"/>
</dbReference>
<dbReference type="GO" id="GO:0012505">
    <property type="term" value="C:endomembrane system"/>
    <property type="evidence" value="ECO:0007669"/>
    <property type="project" value="UniProtKB-SubCell"/>
</dbReference>
<keyword evidence="4 12" id="KW-0812">Transmembrane</keyword>
<keyword evidence="3" id="KW-0813">Transport</keyword>
<evidence type="ECO:0000256" key="5">
    <source>
        <dbReference type="ARBA" id="ARBA00022847"/>
    </source>
</evidence>
<name>A0A9Q0F8P6_9ROSI</name>
<comment type="similarity">
    <text evidence="2">Belongs to the amino acid/polyamine transporter 2 family. Amino acid/auxin permease (AAAP) (TC 2.A.18.1) subfamily.</text>
</comment>
<evidence type="ECO:0000256" key="3">
    <source>
        <dbReference type="ARBA" id="ARBA00022448"/>
    </source>
</evidence>
<keyword evidence="6" id="KW-0029">Amino-acid transport</keyword>
<evidence type="ECO:0000259" key="13">
    <source>
        <dbReference type="Pfam" id="PF01490"/>
    </source>
</evidence>
<dbReference type="InterPro" id="IPR013057">
    <property type="entry name" value="AA_transpt_TM"/>
</dbReference>
<evidence type="ECO:0000256" key="9">
    <source>
        <dbReference type="ARBA" id="ARBA00023294"/>
    </source>
</evidence>
<dbReference type="Pfam" id="PF01490">
    <property type="entry name" value="Aa_trans"/>
    <property type="match status" value="1"/>
</dbReference>
<protein>
    <recommendedName>
        <fullName evidence="13">Amino acid transporter transmembrane domain-containing protein</fullName>
    </recommendedName>
</protein>
<evidence type="ECO:0000256" key="4">
    <source>
        <dbReference type="ARBA" id="ARBA00022692"/>
    </source>
</evidence>
<feature type="region of interest" description="Disordered" evidence="11">
    <location>
        <begin position="1"/>
        <end position="26"/>
    </location>
</feature>
<evidence type="ECO:0000256" key="7">
    <source>
        <dbReference type="ARBA" id="ARBA00022989"/>
    </source>
</evidence>
<feature type="region of interest" description="Disordered" evidence="11">
    <location>
        <begin position="45"/>
        <end position="70"/>
    </location>
</feature>
<feature type="domain" description="Amino acid transporter transmembrane" evidence="13">
    <location>
        <begin position="87"/>
        <end position="312"/>
    </location>
</feature>
<proteinExistence type="inferred from homology"/>
<evidence type="ECO:0000313" key="14">
    <source>
        <dbReference type="EMBL" id="KAJ4826915.1"/>
    </source>
</evidence>
<reference evidence="14" key="2">
    <citation type="journal article" date="2023" name="Plants (Basel)">
        <title>Annotation of the Turnera subulata (Passifloraceae) Draft Genome Reveals the S-Locus Evolved after the Divergence of Turneroideae from Passifloroideae in a Stepwise Manner.</title>
        <authorList>
            <person name="Henning P.M."/>
            <person name="Roalson E.H."/>
            <person name="Mir W."/>
            <person name="McCubbin A.G."/>
            <person name="Shore J.S."/>
        </authorList>
    </citation>
    <scope>NUCLEOTIDE SEQUENCE</scope>
    <source>
        <strain evidence="14">F60SS</strain>
    </source>
</reference>